<dbReference type="CDD" id="cd00731">
    <property type="entry name" value="CheA_reg"/>
    <property type="match status" value="1"/>
</dbReference>
<keyword evidence="9" id="KW-0067">ATP-binding</keyword>
<evidence type="ECO:0000256" key="1">
    <source>
        <dbReference type="ARBA" id="ARBA00000085"/>
    </source>
</evidence>
<dbReference type="EMBL" id="CP118099">
    <property type="protein sequence ID" value="WDH77023.1"/>
    <property type="molecule type" value="Genomic_DNA"/>
</dbReference>
<dbReference type="InterPro" id="IPR002545">
    <property type="entry name" value="CheW-lke_dom"/>
</dbReference>
<accession>A0ABY7X2M7</accession>
<feature type="domain" description="HPt" evidence="14">
    <location>
        <begin position="1"/>
        <end position="102"/>
    </location>
</feature>
<feature type="domain" description="Histidine kinase" evidence="12">
    <location>
        <begin position="315"/>
        <end position="537"/>
    </location>
</feature>
<evidence type="ECO:0000256" key="3">
    <source>
        <dbReference type="ARBA" id="ARBA00021495"/>
    </source>
</evidence>
<feature type="modified residue" description="Phosphohistidine" evidence="11">
    <location>
        <position position="45"/>
    </location>
</feature>
<dbReference type="InterPro" id="IPR037052">
    <property type="entry name" value="CheA-like_P2_sf"/>
</dbReference>
<dbReference type="InterPro" id="IPR036097">
    <property type="entry name" value="HisK_dim/P_sf"/>
</dbReference>
<dbReference type="Gene3D" id="3.30.565.10">
    <property type="entry name" value="Histidine kinase-like ATPase, C-terminal domain"/>
    <property type="match status" value="1"/>
</dbReference>
<dbReference type="SUPFAM" id="SSF50341">
    <property type="entry name" value="CheW-like"/>
    <property type="match status" value="1"/>
</dbReference>
<dbReference type="Pfam" id="PF01627">
    <property type="entry name" value="Hpt"/>
    <property type="match status" value="1"/>
</dbReference>
<evidence type="ECO:0000256" key="5">
    <source>
        <dbReference type="ARBA" id="ARBA00022553"/>
    </source>
</evidence>
<dbReference type="SUPFAM" id="SSF55874">
    <property type="entry name" value="ATPase domain of HSP90 chaperone/DNA topoisomerase II/histidine kinase"/>
    <property type="match status" value="1"/>
</dbReference>
<dbReference type="Gene3D" id="1.20.120.160">
    <property type="entry name" value="HPT domain"/>
    <property type="match status" value="1"/>
</dbReference>
<evidence type="ECO:0000256" key="7">
    <source>
        <dbReference type="ARBA" id="ARBA00022741"/>
    </source>
</evidence>
<dbReference type="SMART" id="SM00260">
    <property type="entry name" value="CheW"/>
    <property type="match status" value="1"/>
</dbReference>
<dbReference type="SMART" id="SM00387">
    <property type="entry name" value="HATPase_c"/>
    <property type="match status" value="1"/>
</dbReference>
<keyword evidence="16" id="KW-1185">Reference proteome</keyword>
<evidence type="ECO:0000259" key="12">
    <source>
        <dbReference type="PROSITE" id="PS50109"/>
    </source>
</evidence>
<dbReference type="InterPro" id="IPR003594">
    <property type="entry name" value="HATPase_dom"/>
</dbReference>
<dbReference type="SMART" id="SM00073">
    <property type="entry name" value="HPT"/>
    <property type="match status" value="1"/>
</dbReference>
<dbReference type="CDD" id="cd00088">
    <property type="entry name" value="HPT"/>
    <property type="match status" value="1"/>
</dbReference>
<dbReference type="SUPFAM" id="SSF55052">
    <property type="entry name" value="CheY-binding domain of CheA"/>
    <property type="match status" value="1"/>
</dbReference>
<dbReference type="SUPFAM" id="SSF47226">
    <property type="entry name" value="Histidine-containing phosphotransfer domain, HPT domain"/>
    <property type="match status" value="1"/>
</dbReference>
<evidence type="ECO:0000256" key="9">
    <source>
        <dbReference type="ARBA" id="ARBA00022840"/>
    </source>
</evidence>
<evidence type="ECO:0000256" key="8">
    <source>
        <dbReference type="ARBA" id="ARBA00022777"/>
    </source>
</evidence>
<dbReference type="InterPro" id="IPR004105">
    <property type="entry name" value="CheA-like_dim"/>
</dbReference>
<name>A0ABY7X2M7_9BACL</name>
<dbReference type="InterPro" id="IPR010808">
    <property type="entry name" value="CheA_P2-bd"/>
</dbReference>
<protein>
    <recommendedName>
        <fullName evidence="3">Chemotaxis protein CheA</fullName>
        <ecNumber evidence="2">2.7.13.3</ecNumber>
    </recommendedName>
</protein>
<organism evidence="15 16">
    <name type="scientific">Exiguobacterium marinum</name>
    <dbReference type="NCBI Taxonomy" id="273528"/>
    <lineage>
        <taxon>Bacteria</taxon>
        <taxon>Bacillati</taxon>
        <taxon>Bacillota</taxon>
        <taxon>Bacilli</taxon>
        <taxon>Bacillales</taxon>
        <taxon>Bacillales Family XII. Incertae Sedis</taxon>
        <taxon>Exiguobacterium</taxon>
    </lineage>
</organism>
<dbReference type="InterPro" id="IPR035891">
    <property type="entry name" value="CheY-binding_CheA"/>
</dbReference>
<sequence length="666" mass="73544">MDVNEYLGLFLDESQEHIQSINTQLLKLEQTGGADVVQEIFRSAHTLKGMSSTMGYERVANLTHEMESALDLVRGGKKESNQLLLDTMFIAMEQMEDMIADIESGGKGANVDVSETVAGFQSFIGGKEAVVEQTSESNTFEVDLYTNSVIDQAKQSGFEAYQITVKLSEAVVLKAARAYMVFDRLQELGEVVRTYPETEEIEQEQFDLSFDVLFLSQETTEVIEHAIAQVSEVERVEVSTFTEKSDSEPEVAVTAETIAPEPIVQSVPDKEESKEAKDGKEQAAAQAQAKTIRVNLERIDRLMNLFEEFIIDRGRLERLADEVGQPELNETVEKIKRGTNELQSLVLTLRMMPIEQVFNRFPRMVRSVAKEIHKKVQLDISGAETELDRTVIDEIGDPLVHLIRNAIDHGIERPEARLQAGKPEQGMLSLRAYHGGNRVFIEIEDDGAGINVDKVRSKALERGVITDDEATAMSENELAMLIFAPGFSTADVVTDLSGRGVGLDVVKNKIESLGGVVSLETVTGQGTKFQVSLPLTLSIISAMLVQVGEESYAIPLTSILETTLLDEADILTAHRERVFDFRGQLVPLVYLKEMFEIESETKSQFPVVVVRKGNKLVGVVVNDLIGQQEIVMKPLGTYLEGIPAISGATILGDGRVALIVDSNDLF</sequence>
<dbReference type="InterPro" id="IPR036890">
    <property type="entry name" value="HATPase_C_sf"/>
</dbReference>
<evidence type="ECO:0000256" key="6">
    <source>
        <dbReference type="ARBA" id="ARBA00022679"/>
    </source>
</evidence>
<evidence type="ECO:0000256" key="4">
    <source>
        <dbReference type="ARBA" id="ARBA00022500"/>
    </source>
</evidence>
<dbReference type="CDD" id="cd16916">
    <property type="entry name" value="HATPase_CheA-like"/>
    <property type="match status" value="1"/>
</dbReference>
<gene>
    <name evidence="15" type="ORF">PTI97_05760</name>
</gene>
<keyword evidence="4" id="KW-0145">Chemotaxis</keyword>
<dbReference type="RefSeq" id="WP_274357511.1">
    <property type="nucleotide sequence ID" value="NZ_CP118099.1"/>
</dbReference>
<dbReference type="SMART" id="SM01231">
    <property type="entry name" value="H-kinase_dim"/>
    <property type="match status" value="1"/>
</dbReference>
<dbReference type="PROSITE" id="PS50109">
    <property type="entry name" value="HIS_KIN"/>
    <property type="match status" value="1"/>
</dbReference>
<keyword evidence="7" id="KW-0547">Nucleotide-binding</keyword>
<keyword evidence="6" id="KW-0808">Transferase</keyword>
<feature type="domain" description="CheW-like" evidence="13">
    <location>
        <begin position="539"/>
        <end position="666"/>
    </location>
</feature>
<evidence type="ECO:0000256" key="11">
    <source>
        <dbReference type="PROSITE-ProRule" id="PRU00110"/>
    </source>
</evidence>
<evidence type="ECO:0000256" key="10">
    <source>
        <dbReference type="ARBA" id="ARBA00023012"/>
    </source>
</evidence>
<dbReference type="Proteomes" id="UP001213680">
    <property type="component" value="Chromosome"/>
</dbReference>
<dbReference type="InterPro" id="IPR004358">
    <property type="entry name" value="Sig_transdc_His_kin-like_C"/>
</dbReference>
<reference evidence="15 16" key="1">
    <citation type="submission" date="2023-02" db="EMBL/GenBank/DDBJ databases">
        <title>A bacterium isolated from plastisphere.</title>
        <authorList>
            <person name="Sun Y."/>
        </authorList>
    </citation>
    <scope>NUCLEOTIDE SEQUENCE [LARGE SCALE GENOMIC DNA]</scope>
    <source>
        <strain evidence="16">a-1</strain>
    </source>
</reference>
<dbReference type="PRINTS" id="PR00344">
    <property type="entry name" value="BCTRLSENSOR"/>
</dbReference>
<dbReference type="InterPro" id="IPR008207">
    <property type="entry name" value="Sig_transdc_His_kin_Hpt_dom"/>
</dbReference>
<dbReference type="Pfam" id="PF02895">
    <property type="entry name" value="H-kinase_dim"/>
    <property type="match status" value="1"/>
</dbReference>
<evidence type="ECO:0000313" key="15">
    <source>
        <dbReference type="EMBL" id="WDH77023.1"/>
    </source>
</evidence>
<dbReference type="Pfam" id="PF02518">
    <property type="entry name" value="HATPase_c"/>
    <property type="match status" value="1"/>
</dbReference>
<dbReference type="Gene3D" id="1.10.287.560">
    <property type="entry name" value="Histidine kinase CheA-like, homodimeric domain"/>
    <property type="match status" value="1"/>
</dbReference>
<dbReference type="InterPro" id="IPR037006">
    <property type="entry name" value="CheA-like_homodim_sf"/>
</dbReference>
<evidence type="ECO:0000256" key="2">
    <source>
        <dbReference type="ARBA" id="ARBA00012438"/>
    </source>
</evidence>
<dbReference type="Pfam" id="PF01584">
    <property type="entry name" value="CheW"/>
    <property type="match status" value="1"/>
</dbReference>
<dbReference type="EC" id="2.7.13.3" evidence="2"/>
<dbReference type="PANTHER" id="PTHR43395:SF1">
    <property type="entry name" value="CHEMOTAXIS PROTEIN CHEA"/>
    <property type="match status" value="1"/>
</dbReference>
<dbReference type="Gene3D" id="3.30.70.1110">
    <property type="entry name" value="Histidine kinase CheA-like, P2 response regulator-binding domain"/>
    <property type="match status" value="1"/>
</dbReference>
<dbReference type="Pfam" id="PF07194">
    <property type="entry name" value="P2"/>
    <property type="match status" value="1"/>
</dbReference>
<keyword evidence="10" id="KW-0902">Two-component regulatory system</keyword>
<dbReference type="InterPro" id="IPR051315">
    <property type="entry name" value="Bact_Chemotaxis_CheA"/>
</dbReference>
<dbReference type="PANTHER" id="PTHR43395">
    <property type="entry name" value="SENSOR HISTIDINE KINASE CHEA"/>
    <property type="match status" value="1"/>
</dbReference>
<comment type="catalytic activity">
    <reaction evidence="1">
        <text>ATP + protein L-histidine = ADP + protein N-phospho-L-histidine.</text>
        <dbReference type="EC" id="2.7.13.3"/>
    </reaction>
</comment>
<keyword evidence="5 11" id="KW-0597">Phosphoprotein</keyword>
<dbReference type="InterPro" id="IPR036061">
    <property type="entry name" value="CheW-like_dom_sf"/>
</dbReference>
<evidence type="ECO:0000259" key="13">
    <source>
        <dbReference type="PROSITE" id="PS50851"/>
    </source>
</evidence>
<keyword evidence="8" id="KW-0418">Kinase</keyword>
<dbReference type="Gene3D" id="2.30.30.40">
    <property type="entry name" value="SH3 Domains"/>
    <property type="match status" value="1"/>
</dbReference>
<dbReference type="SUPFAM" id="SSF47384">
    <property type="entry name" value="Homodimeric domain of signal transducing histidine kinase"/>
    <property type="match status" value="1"/>
</dbReference>
<evidence type="ECO:0000313" key="16">
    <source>
        <dbReference type="Proteomes" id="UP001213680"/>
    </source>
</evidence>
<dbReference type="PROSITE" id="PS50894">
    <property type="entry name" value="HPT"/>
    <property type="match status" value="1"/>
</dbReference>
<proteinExistence type="predicted"/>
<evidence type="ECO:0000259" key="14">
    <source>
        <dbReference type="PROSITE" id="PS50894"/>
    </source>
</evidence>
<dbReference type="InterPro" id="IPR005467">
    <property type="entry name" value="His_kinase_dom"/>
</dbReference>
<dbReference type="InterPro" id="IPR036641">
    <property type="entry name" value="HPT_dom_sf"/>
</dbReference>
<dbReference type="PROSITE" id="PS50851">
    <property type="entry name" value="CHEW"/>
    <property type="match status" value="1"/>
</dbReference>